<dbReference type="EMBL" id="JAADJZ010000009">
    <property type="protein sequence ID" value="KAF2872786.1"/>
    <property type="molecule type" value="Genomic_DNA"/>
</dbReference>
<dbReference type="Pfam" id="PF02129">
    <property type="entry name" value="Peptidase_S15"/>
    <property type="match status" value="1"/>
</dbReference>
<feature type="domain" description="Xaa-Pro dipeptidyl-peptidase C-terminal" evidence="2">
    <location>
        <begin position="321"/>
        <end position="553"/>
    </location>
</feature>
<proteinExistence type="predicted"/>
<dbReference type="SUPFAM" id="SSF53474">
    <property type="entry name" value="alpha/beta-Hydrolases"/>
    <property type="match status" value="1"/>
</dbReference>
<comment type="caution">
    <text evidence="3">The sequence shown here is derived from an EMBL/GenBank/DDBJ whole genome shotgun (WGS) entry which is preliminary data.</text>
</comment>
<dbReference type="OrthoDB" id="416441at2759"/>
<dbReference type="GO" id="GO:0008239">
    <property type="term" value="F:dipeptidyl-peptidase activity"/>
    <property type="evidence" value="ECO:0007669"/>
    <property type="project" value="InterPro"/>
</dbReference>
<dbReference type="NCBIfam" id="TIGR00976">
    <property type="entry name" value="CocE_NonD"/>
    <property type="match status" value="1"/>
</dbReference>
<keyword evidence="1" id="KW-0378">Hydrolase</keyword>
<dbReference type="InterPro" id="IPR008979">
    <property type="entry name" value="Galactose-bd-like_sf"/>
</dbReference>
<dbReference type="Gene3D" id="2.60.120.260">
    <property type="entry name" value="Galactose-binding domain-like"/>
    <property type="match status" value="1"/>
</dbReference>
<dbReference type="InterPro" id="IPR029058">
    <property type="entry name" value="AB_hydrolase_fold"/>
</dbReference>
<evidence type="ECO:0000256" key="1">
    <source>
        <dbReference type="ARBA" id="ARBA00022801"/>
    </source>
</evidence>
<evidence type="ECO:0000313" key="3">
    <source>
        <dbReference type="EMBL" id="KAF2872786.1"/>
    </source>
</evidence>
<dbReference type="Gene3D" id="1.10.3020.10">
    <property type="entry name" value="alpha-amino acid ester hydrolase ( Helical cap domain)"/>
    <property type="match status" value="1"/>
</dbReference>
<organism evidence="3 4">
    <name type="scientific">Massariosphaeria phaeospora</name>
    <dbReference type="NCBI Taxonomy" id="100035"/>
    <lineage>
        <taxon>Eukaryota</taxon>
        <taxon>Fungi</taxon>
        <taxon>Dikarya</taxon>
        <taxon>Ascomycota</taxon>
        <taxon>Pezizomycotina</taxon>
        <taxon>Dothideomycetes</taxon>
        <taxon>Pleosporomycetidae</taxon>
        <taxon>Pleosporales</taxon>
        <taxon>Pleosporales incertae sedis</taxon>
        <taxon>Massariosphaeria</taxon>
    </lineage>
</organism>
<reference evidence="3 4" key="1">
    <citation type="submission" date="2020-01" db="EMBL/GenBank/DDBJ databases">
        <authorList>
            <consortium name="DOE Joint Genome Institute"/>
            <person name="Haridas S."/>
            <person name="Albert R."/>
            <person name="Binder M."/>
            <person name="Bloem J."/>
            <person name="Labutti K."/>
            <person name="Salamov A."/>
            <person name="Andreopoulos B."/>
            <person name="Baker S.E."/>
            <person name="Barry K."/>
            <person name="Bills G."/>
            <person name="Bluhm B.H."/>
            <person name="Cannon C."/>
            <person name="Castanera R."/>
            <person name="Culley D.E."/>
            <person name="Daum C."/>
            <person name="Ezra D."/>
            <person name="Gonzalez J.B."/>
            <person name="Henrissat B."/>
            <person name="Kuo A."/>
            <person name="Liang C."/>
            <person name="Lipzen A."/>
            <person name="Lutzoni F."/>
            <person name="Magnuson J."/>
            <person name="Mondo S."/>
            <person name="Nolan M."/>
            <person name="Ohm R."/>
            <person name="Pangilinan J."/>
            <person name="Park H.-J.H."/>
            <person name="Ramirez L."/>
            <person name="Alfaro M."/>
            <person name="Sun H."/>
            <person name="Tritt A."/>
            <person name="Yoshinaga Y."/>
            <person name="Zwiers L.-H.L."/>
            <person name="Turgeon B.G."/>
            <person name="Goodwin S.B."/>
            <person name="Spatafora J.W."/>
            <person name="Crous P.W."/>
            <person name="Grigoriev I.V."/>
        </authorList>
    </citation>
    <scope>NUCLEOTIDE SEQUENCE [LARGE SCALE GENOMIC DNA]</scope>
    <source>
        <strain evidence="3 4">CBS 611.86</strain>
    </source>
</reference>
<dbReference type="SUPFAM" id="SSF49785">
    <property type="entry name" value="Galactose-binding domain-like"/>
    <property type="match status" value="1"/>
</dbReference>
<sequence>MPTQHRGLLLRLLDRTASWLIGFPPERCNFTTCGVRIPISSGLSRIELAADLLQPTLADGTKPLGTVLIRSPYGRGLAIGITPRAYAARGYQVLFVSCRGTFGSGGEFDAFRTEGEDGKAVMEWMRAQPWYTGTFATCGGSYLGFVQWALLCDDEPPADLVAAVPGVAPHDFARATWGTGALDLDIVRFADMVGHQEEPFAPWQAVTGSRKRRFEAVLHSHSVSLAPNLRTYLGEKSPWVDNMLAKPDIRDPHYAPMRLQRALERTETPILIITGWYDLFLQQSMEQYMRLRERGCNVALTVGPWTHMKSAVAAPMNRQAFDWIEQHLGGSTQAQRTAAVQYFVTGAQEWRNIAEYPPPTTPSTFHLHPGGELSNEPISTEAEPASSTFTFDPQDPTPTIGGNGLHLGGSVNDTALARRSDVLVFDTAPLEADLEFCGQPLVALAHSTNSRFANIFVRVSEVNAKGQSRNVTEAFARLDAQRGEASDDRLSLALNHCSHRFERGTRIRVVVAGGNFPQYARNCGVENGGDEDSDMCAVEHTVRYCGPGGSNIVFPVVEAHEEGSEIAV</sequence>
<dbReference type="InterPro" id="IPR000383">
    <property type="entry name" value="Xaa-Pro-like_dom"/>
</dbReference>
<accession>A0A7C8I9Q0</accession>
<dbReference type="Pfam" id="PF08530">
    <property type="entry name" value="PepX_C"/>
    <property type="match status" value="1"/>
</dbReference>
<evidence type="ECO:0000313" key="4">
    <source>
        <dbReference type="Proteomes" id="UP000481861"/>
    </source>
</evidence>
<name>A0A7C8I9Q0_9PLEO</name>
<dbReference type="AlphaFoldDB" id="A0A7C8I9Q0"/>
<keyword evidence="4" id="KW-1185">Reference proteome</keyword>
<dbReference type="InterPro" id="IPR013736">
    <property type="entry name" value="Xaa-Pro_dipept_C"/>
</dbReference>
<dbReference type="Gene3D" id="3.40.50.1820">
    <property type="entry name" value="alpha/beta hydrolase"/>
    <property type="match status" value="1"/>
</dbReference>
<protein>
    <submittedName>
        <fullName evidence="3">X-Pro dipeptidyl-peptidase-domain-containing protein</fullName>
    </submittedName>
</protein>
<evidence type="ECO:0000259" key="2">
    <source>
        <dbReference type="SMART" id="SM00939"/>
    </source>
</evidence>
<dbReference type="Proteomes" id="UP000481861">
    <property type="component" value="Unassembled WGS sequence"/>
</dbReference>
<dbReference type="InterPro" id="IPR005674">
    <property type="entry name" value="CocE/Ser_esterase"/>
</dbReference>
<dbReference type="SMART" id="SM00939">
    <property type="entry name" value="PepX_C"/>
    <property type="match status" value="1"/>
</dbReference>
<gene>
    <name evidence="3" type="ORF">BDV95DRAFT_491476</name>
</gene>